<dbReference type="InterPro" id="IPR011990">
    <property type="entry name" value="TPR-like_helical_dom_sf"/>
</dbReference>
<organism evidence="2 3">
    <name type="scientific">Candidatus Onthomorpha intestinigallinarum</name>
    <dbReference type="NCBI Taxonomy" id="2840880"/>
    <lineage>
        <taxon>Bacteria</taxon>
        <taxon>Pseudomonadati</taxon>
        <taxon>Bacteroidota</taxon>
        <taxon>Bacteroidia</taxon>
        <taxon>Bacteroidales</taxon>
        <taxon>Candidatus Onthomorpha</taxon>
    </lineage>
</organism>
<dbReference type="PANTHER" id="PTHR11102">
    <property type="entry name" value="SEL-1-LIKE PROTEIN"/>
    <property type="match status" value="1"/>
</dbReference>
<protein>
    <submittedName>
        <fullName evidence="2">Sel1 repeat family protein</fullName>
    </submittedName>
</protein>
<reference evidence="2" key="1">
    <citation type="journal article" date="2021" name="PeerJ">
        <title>Extensive microbial diversity within the chicken gut microbiome revealed by metagenomics and culture.</title>
        <authorList>
            <person name="Gilroy R."/>
            <person name="Ravi A."/>
            <person name="Getino M."/>
            <person name="Pursley I."/>
            <person name="Horton D.L."/>
            <person name="Alikhan N.F."/>
            <person name="Baker D."/>
            <person name="Gharbi K."/>
            <person name="Hall N."/>
            <person name="Watson M."/>
            <person name="Adriaenssens E.M."/>
            <person name="Foster-Nyarko E."/>
            <person name="Jarju S."/>
            <person name="Secka A."/>
            <person name="Antonio M."/>
            <person name="Oren A."/>
            <person name="Chaudhuri R.R."/>
            <person name="La Ragione R."/>
            <person name="Hildebrand F."/>
            <person name="Pallen M.J."/>
        </authorList>
    </citation>
    <scope>NUCLEOTIDE SEQUENCE</scope>
    <source>
        <strain evidence="2">Gambia16-930</strain>
    </source>
</reference>
<dbReference type="EMBL" id="DXGG01000012">
    <property type="protein sequence ID" value="HIW86714.1"/>
    <property type="molecule type" value="Genomic_DNA"/>
</dbReference>
<evidence type="ECO:0000313" key="3">
    <source>
        <dbReference type="Proteomes" id="UP000824267"/>
    </source>
</evidence>
<evidence type="ECO:0000256" key="1">
    <source>
        <dbReference type="SAM" id="SignalP"/>
    </source>
</evidence>
<name>A0A9D1UG88_9BACT</name>
<dbReference type="InterPro" id="IPR050767">
    <property type="entry name" value="Sel1_AlgK"/>
</dbReference>
<accession>A0A9D1UG88</accession>
<gene>
    <name evidence="2" type="ORF">IAC47_00345</name>
</gene>
<dbReference type="Gene3D" id="1.25.40.10">
    <property type="entry name" value="Tetratricopeptide repeat domain"/>
    <property type="match status" value="2"/>
</dbReference>
<reference evidence="2" key="2">
    <citation type="submission" date="2021-04" db="EMBL/GenBank/DDBJ databases">
        <authorList>
            <person name="Gilroy R."/>
        </authorList>
    </citation>
    <scope>NUCLEOTIDE SEQUENCE</scope>
    <source>
        <strain evidence="2">Gambia16-930</strain>
    </source>
</reference>
<feature type="signal peptide" evidence="1">
    <location>
        <begin position="1"/>
        <end position="20"/>
    </location>
</feature>
<dbReference type="Proteomes" id="UP000824267">
    <property type="component" value="Unassembled WGS sequence"/>
</dbReference>
<evidence type="ECO:0000313" key="2">
    <source>
        <dbReference type="EMBL" id="HIW86714.1"/>
    </source>
</evidence>
<dbReference type="SUPFAM" id="SSF81901">
    <property type="entry name" value="HCP-like"/>
    <property type="match status" value="1"/>
</dbReference>
<dbReference type="SMART" id="SM00671">
    <property type="entry name" value="SEL1"/>
    <property type="match status" value="4"/>
</dbReference>
<keyword evidence="1" id="KW-0732">Signal</keyword>
<sequence>MIKRILLTISVLFYAISLFAQTYVRDAEQGSANAQYRLGRMYERADRMPKDISKAVYWYKKAAEQNHPQAIMALGELYYYGVEVKQNMHLAFKYFNEAAGYNNYEACYCLGEMYEQGVGVAKHLPTAYKWYKKAADEGGLAKAQFKVGKMFYFGDGVKQDIAQGINYIKLAFNNGYPTAMEFWNENQLWRYEQ</sequence>
<proteinExistence type="predicted"/>
<dbReference type="Pfam" id="PF08238">
    <property type="entry name" value="Sel1"/>
    <property type="match status" value="4"/>
</dbReference>
<dbReference type="PANTHER" id="PTHR11102:SF160">
    <property type="entry name" value="ERAD-ASSOCIATED E3 UBIQUITIN-PROTEIN LIGASE COMPONENT HRD3"/>
    <property type="match status" value="1"/>
</dbReference>
<dbReference type="InterPro" id="IPR006597">
    <property type="entry name" value="Sel1-like"/>
</dbReference>
<comment type="caution">
    <text evidence="2">The sequence shown here is derived from an EMBL/GenBank/DDBJ whole genome shotgun (WGS) entry which is preliminary data.</text>
</comment>
<feature type="chain" id="PRO_5039379892" evidence="1">
    <location>
        <begin position="21"/>
        <end position="193"/>
    </location>
</feature>
<dbReference type="AlphaFoldDB" id="A0A9D1UG88"/>